<organism evidence="2 3">
    <name type="scientific">Nocardioides mangrovi</name>
    <dbReference type="NCBI Taxonomy" id="2874580"/>
    <lineage>
        <taxon>Bacteria</taxon>
        <taxon>Bacillati</taxon>
        <taxon>Actinomycetota</taxon>
        <taxon>Actinomycetes</taxon>
        <taxon>Propionibacteriales</taxon>
        <taxon>Nocardioidaceae</taxon>
        <taxon>Nocardioides</taxon>
    </lineage>
</organism>
<dbReference type="InterPro" id="IPR051531">
    <property type="entry name" value="N-acetyltransferase"/>
</dbReference>
<dbReference type="Pfam" id="PF13302">
    <property type="entry name" value="Acetyltransf_3"/>
    <property type="match status" value="1"/>
</dbReference>
<dbReference type="PROSITE" id="PS51186">
    <property type="entry name" value="GNAT"/>
    <property type="match status" value="1"/>
</dbReference>
<dbReference type="InterPro" id="IPR000182">
    <property type="entry name" value="GNAT_dom"/>
</dbReference>
<dbReference type="Proteomes" id="UP000780875">
    <property type="component" value="Unassembled WGS sequence"/>
</dbReference>
<name>A0ABS7UKT6_9ACTN</name>
<accession>A0ABS7UKT6</accession>
<evidence type="ECO:0000259" key="1">
    <source>
        <dbReference type="PROSITE" id="PS51186"/>
    </source>
</evidence>
<evidence type="ECO:0000313" key="2">
    <source>
        <dbReference type="EMBL" id="MBZ5741238.1"/>
    </source>
</evidence>
<protein>
    <submittedName>
        <fullName evidence="2">GNAT family N-acetyltransferase</fullName>
    </submittedName>
</protein>
<evidence type="ECO:0000313" key="3">
    <source>
        <dbReference type="Proteomes" id="UP000780875"/>
    </source>
</evidence>
<keyword evidence="3" id="KW-1185">Reference proteome</keyword>
<sequence>MLPEPTPRLRFREMTEADLPDISSLDLGGSRGPEGWISWNRRNYTEHGFGLWVLETHAGEFVGDCGLTMQEVEGEWFVEAGWHVRPDLRGRGYAPEAGLAVREVARTSGVGHLIAIIRPDNEPSQRVAVKIGLALEREVEKGGAPALVFGADL</sequence>
<dbReference type="SUPFAM" id="SSF55729">
    <property type="entry name" value="Acyl-CoA N-acyltransferases (Nat)"/>
    <property type="match status" value="1"/>
</dbReference>
<dbReference type="RefSeq" id="WP_224125536.1">
    <property type="nucleotide sequence ID" value="NZ_JAIQZJ010000027.1"/>
</dbReference>
<dbReference type="EMBL" id="JAIQZJ010000027">
    <property type="protein sequence ID" value="MBZ5741238.1"/>
    <property type="molecule type" value="Genomic_DNA"/>
</dbReference>
<dbReference type="PANTHER" id="PTHR43792:SF1">
    <property type="entry name" value="N-ACETYLTRANSFERASE DOMAIN-CONTAINING PROTEIN"/>
    <property type="match status" value="1"/>
</dbReference>
<comment type="caution">
    <text evidence="2">The sequence shown here is derived from an EMBL/GenBank/DDBJ whole genome shotgun (WGS) entry which is preliminary data.</text>
</comment>
<gene>
    <name evidence="2" type="ORF">K8U61_23970</name>
</gene>
<proteinExistence type="predicted"/>
<dbReference type="Gene3D" id="3.40.630.30">
    <property type="match status" value="1"/>
</dbReference>
<reference evidence="2 3" key="1">
    <citation type="submission" date="2021-09" db="EMBL/GenBank/DDBJ databases">
        <title>Whole genome sequence of Nocardioides sp. GBK3QG-3.</title>
        <authorList>
            <person name="Tuo L."/>
        </authorList>
    </citation>
    <scope>NUCLEOTIDE SEQUENCE [LARGE SCALE GENOMIC DNA]</scope>
    <source>
        <strain evidence="2 3">GBK3QG-3</strain>
    </source>
</reference>
<dbReference type="InterPro" id="IPR016181">
    <property type="entry name" value="Acyl_CoA_acyltransferase"/>
</dbReference>
<dbReference type="PANTHER" id="PTHR43792">
    <property type="entry name" value="GNAT FAMILY, PUTATIVE (AFU_ORTHOLOGUE AFUA_3G00765)-RELATED-RELATED"/>
    <property type="match status" value="1"/>
</dbReference>
<feature type="domain" description="N-acetyltransferase" evidence="1">
    <location>
        <begin position="9"/>
        <end position="153"/>
    </location>
</feature>